<feature type="transmembrane region" description="Helical" evidence="8">
    <location>
        <begin position="64"/>
        <end position="82"/>
    </location>
</feature>
<evidence type="ECO:0000259" key="9">
    <source>
        <dbReference type="Pfam" id="PF13813"/>
    </source>
</evidence>
<proteinExistence type="inferred from homology"/>
<comment type="similarity">
    <text evidence="2">Belongs to the wax synthase family.</text>
</comment>
<evidence type="ECO:0000256" key="5">
    <source>
        <dbReference type="ARBA" id="ARBA00022989"/>
    </source>
</evidence>
<name>A0A6G1IR20_9PLEO</name>
<feature type="transmembrane region" description="Helical" evidence="8">
    <location>
        <begin position="291"/>
        <end position="311"/>
    </location>
</feature>
<dbReference type="Pfam" id="PF13813">
    <property type="entry name" value="MBOAT_2"/>
    <property type="match status" value="1"/>
</dbReference>
<dbReference type="EMBL" id="MU005595">
    <property type="protein sequence ID" value="KAF2680694.1"/>
    <property type="molecule type" value="Genomic_DNA"/>
</dbReference>
<keyword evidence="11" id="KW-1185">Reference proteome</keyword>
<dbReference type="InterPro" id="IPR032805">
    <property type="entry name" value="Wax_synthase_dom"/>
</dbReference>
<organism evidence="10 11">
    <name type="scientific">Lentithecium fluviatile CBS 122367</name>
    <dbReference type="NCBI Taxonomy" id="1168545"/>
    <lineage>
        <taxon>Eukaryota</taxon>
        <taxon>Fungi</taxon>
        <taxon>Dikarya</taxon>
        <taxon>Ascomycota</taxon>
        <taxon>Pezizomycotina</taxon>
        <taxon>Dothideomycetes</taxon>
        <taxon>Pleosporomycetidae</taxon>
        <taxon>Pleosporales</taxon>
        <taxon>Massarineae</taxon>
        <taxon>Lentitheciaceae</taxon>
        <taxon>Lentithecium</taxon>
    </lineage>
</organism>
<dbReference type="InterPro" id="IPR044851">
    <property type="entry name" value="Wax_synthase"/>
</dbReference>
<comment type="subcellular location">
    <subcellularLocation>
        <location evidence="1">Membrane</location>
        <topology evidence="1">Multi-pass membrane protein</topology>
    </subcellularLocation>
</comment>
<feature type="compositionally biased region" description="Basic and acidic residues" evidence="7">
    <location>
        <begin position="145"/>
        <end position="156"/>
    </location>
</feature>
<dbReference type="GO" id="GO:0016020">
    <property type="term" value="C:membrane"/>
    <property type="evidence" value="ECO:0007669"/>
    <property type="project" value="UniProtKB-SubCell"/>
</dbReference>
<keyword evidence="6 8" id="KW-0472">Membrane</keyword>
<feature type="region of interest" description="Disordered" evidence="7">
    <location>
        <begin position="124"/>
        <end position="175"/>
    </location>
</feature>
<feature type="domain" description="Wax synthase" evidence="9">
    <location>
        <begin position="362"/>
        <end position="438"/>
    </location>
</feature>
<gene>
    <name evidence="10" type="ORF">K458DRAFT_373229</name>
</gene>
<feature type="transmembrane region" description="Helical" evidence="8">
    <location>
        <begin position="252"/>
        <end position="271"/>
    </location>
</feature>
<dbReference type="PANTHER" id="PTHR31595:SF67">
    <property type="entry name" value="WAX SYNTHASE DOMAIN-CONTAINING PROTEIN"/>
    <property type="match status" value="1"/>
</dbReference>
<evidence type="ECO:0000256" key="7">
    <source>
        <dbReference type="SAM" id="MobiDB-lite"/>
    </source>
</evidence>
<evidence type="ECO:0000256" key="1">
    <source>
        <dbReference type="ARBA" id="ARBA00004141"/>
    </source>
</evidence>
<keyword evidence="4 8" id="KW-0812">Transmembrane</keyword>
<dbReference type="GO" id="GO:0008374">
    <property type="term" value="F:O-acyltransferase activity"/>
    <property type="evidence" value="ECO:0007669"/>
    <property type="project" value="InterPro"/>
</dbReference>
<dbReference type="Proteomes" id="UP000799291">
    <property type="component" value="Unassembled WGS sequence"/>
</dbReference>
<dbReference type="PANTHER" id="PTHR31595">
    <property type="entry name" value="LONG-CHAIN-ALCOHOL O-FATTY-ACYLTRANSFERASE 3-RELATED"/>
    <property type="match status" value="1"/>
</dbReference>
<dbReference type="AlphaFoldDB" id="A0A6G1IR20"/>
<evidence type="ECO:0000256" key="8">
    <source>
        <dbReference type="SAM" id="Phobius"/>
    </source>
</evidence>
<feature type="transmembrane region" description="Helical" evidence="8">
    <location>
        <begin position="34"/>
        <end position="52"/>
    </location>
</feature>
<evidence type="ECO:0000313" key="10">
    <source>
        <dbReference type="EMBL" id="KAF2680694.1"/>
    </source>
</evidence>
<evidence type="ECO:0000256" key="3">
    <source>
        <dbReference type="ARBA" id="ARBA00022679"/>
    </source>
</evidence>
<sequence>MIPSNTWPHTHQELVRHYHHEFDKNIASGKYQPLVFPEAFLGALVVIIYLLIPHQNRSWLKMARHAVFAFYVAHTTYLIRNVRAKNVAAALGIGLISAWGGMYFLAILVCYDAQTDFQRIERTEGVFGSDEEGSRKESEEEATSTEEKSNGVKEVQKGTSNGTIPTEHLGPSKRHGEYAWQPFPLTPFIERLDWVLDVFGNFRGAGWNWRIIAAPPPPKAIQDQLYRNSPNPPKHTFRKHHSQTTIYPTRRALLIANLKTFIIGYLMLDLLKTIVIHDPYYWGLVDRAPAPYLPSVITANPIVLHVVRLTVSQFAVKYALQTIFSLAPLFFSGILGPSFLGARAEPWIYPETWGSYVHVLDKGLAGWWSAWWHQTFRFAFDAPSRRIIEVTGMNPKAPAAKFLQLVVAFGLSGVLHASGSVTCHGATRPLLGPMRFFLLQSVVVFAESNLTSLVHKTGIQNRVPRWLKRSFTFFYVHFWFYHTGHLLCEDFAKGGVWLFEPVPFSLFRGLGLGTEGDGWWCYGDWGLRWHSGDRWWKSGIAL</sequence>
<keyword evidence="3" id="KW-0808">Transferase</keyword>
<feature type="transmembrane region" description="Helical" evidence="8">
    <location>
        <begin position="318"/>
        <end position="340"/>
    </location>
</feature>
<dbReference type="GO" id="GO:0006629">
    <property type="term" value="P:lipid metabolic process"/>
    <property type="evidence" value="ECO:0007669"/>
    <property type="project" value="InterPro"/>
</dbReference>
<reference evidence="10" key="1">
    <citation type="journal article" date="2020" name="Stud. Mycol.">
        <title>101 Dothideomycetes genomes: a test case for predicting lifestyles and emergence of pathogens.</title>
        <authorList>
            <person name="Haridas S."/>
            <person name="Albert R."/>
            <person name="Binder M."/>
            <person name="Bloem J."/>
            <person name="Labutti K."/>
            <person name="Salamov A."/>
            <person name="Andreopoulos B."/>
            <person name="Baker S."/>
            <person name="Barry K."/>
            <person name="Bills G."/>
            <person name="Bluhm B."/>
            <person name="Cannon C."/>
            <person name="Castanera R."/>
            <person name="Culley D."/>
            <person name="Daum C."/>
            <person name="Ezra D."/>
            <person name="Gonzalez J."/>
            <person name="Henrissat B."/>
            <person name="Kuo A."/>
            <person name="Liang C."/>
            <person name="Lipzen A."/>
            <person name="Lutzoni F."/>
            <person name="Magnuson J."/>
            <person name="Mondo S."/>
            <person name="Nolan M."/>
            <person name="Ohm R."/>
            <person name="Pangilinan J."/>
            <person name="Park H.-J."/>
            <person name="Ramirez L."/>
            <person name="Alfaro M."/>
            <person name="Sun H."/>
            <person name="Tritt A."/>
            <person name="Yoshinaga Y."/>
            <person name="Zwiers L.-H."/>
            <person name="Turgeon B."/>
            <person name="Goodwin S."/>
            <person name="Spatafora J."/>
            <person name="Crous P."/>
            <person name="Grigoriev I."/>
        </authorList>
    </citation>
    <scope>NUCLEOTIDE SEQUENCE</scope>
    <source>
        <strain evidence="10">CBS 122367</strain>
    </source>
</reference>
<evidence type="ECO:0000313" key="11">
    <source>
        <dbReference type="Proteomes" id="UP000799291"/>
    </source>
</evidence>
<keyword evidence="5 8" id="KW-1133">Transmembrane helix</keyword>
<protein>
    <recommendedName>
        <fullName evidence="9">Wax synthase domain-containing protein</fullName>
    </recommendedName>
</protein>
<dbReference type="OrthoDB" id="2796277at2759"/>
<evidence type="ECO:0000256" key="2">
    <source>
        <dbReference type="ARBA" id="ARBA00007282"/>
    </source>
</evidence>
<evidence type="ECO:0000256" key="4">
    <source>
        <dbReference type="ARBA" id="ARBA00022692"/>
    </source>
</evidence>
<feature type="transmembrane region" description="Helical" evidence="8">
    <location>
        <begin position="88"/>
        <end position="111"/>
    </location>
</feature>
<evidence type="ECO:0000256" key="6">
    <source>
        <dbReference type="ARBA" id="ARBA00023136"/>
    </source>
</evidence>
<accession>A0A6G1IR20</accession>